<evidence type="ECO:0000259" key="2">
    <source>
        <dbReference type="Pfam" id="PF13518"/>
    </source>
</evidence>
<proteinExistence type="inferred from homology"/>
<dbReference type="EMBL" id="FQTY01000031">
    <property type="protein sequence ID" value="SHF21209.1"/>
    <property type="molecule type" value="Genomic_DNA"/>
</dbReference>
<evidence type="ECO:0000313" key="3">
    <source>
        <dbReference type="EMBL" id="SHF21209.1"/>
    </source>
</evidence>
<gene>
    <name evidence="3" type="ORF">SAMN02745784_03179</name>
</gene>
<dbReference type="InterPro" id="IPR055247">
    <property type="entry name" value="InsJ-like_HTH"/>
</dbReference>
<dbReference type="InterPro" id="IPR052057">
    <property type="entry name" value="IS150/IS1296_orfA-like"/>
</dbReference>
<dbReference type="STRING" id="1123404.SAMN02745784_03179"/>
<reference evidence="4" key="1">
    <citation type="submission" date="2016-11" db="EMBL/GenBank/DDBJ databases">
        <authorList>
            <person name="Varghese N."/>
            <person name="Submissions S."/>
        </authorList>
    </citation>
    <scope>NUCLEOTIDE SEQUENCE [LARGE SCALE GENOMIC DNA]</scope>
    <source>
        <strain evidence="4">DSM 18095</strain>
    </source>
</reference>
<evidence type="ECO:0000256" key="1">
    <source>
        <dbReference type="ARBA" id="ARBA00038232"/>
    </source>
</evidence>
<dbReference type="InterPro" id="IPR036388">
    <property type="entry name" value="WH-like_DNA-bd_sf"/>
</dbReference>
<keyword evidence="4" id="KW-1185">Reference proteome</keyword>
<organism evidence="3 4">
    <name type="scientific">Tissierella praeacuta DSM 18095</name>
    <dbReference type="NCBI Taxonomy" id="1123404"/>
    <lineage>
        <taxon>Bacteria</taxon>
        <taxon>Bacillati</taxon>
        <taxon>Bacillota</taxon>
        <taxon>Tissierellia</taxon>
        <taxon>Tissierellales</taxon>
        <taxon>Tissierellaceae</taxon>
        <taxon>Tissierella</taxon>
    </lineage>
</organism>
<dbReference type="PANTHER" id="PTHR33795">
    <property type="entry name" value="INSERTION ELEMENT IS150 PROTEIN INSJ"/>
    <property type="match status" value="1"/>
</dbReference>
<dbReference type="InterPro" id="IPR010921">
    <property type="entry name" value="Trp_repressor/repl_initiator"/>
</dbReference>
<feature type="domain" description="Insertion element IS150 protein InsJ-like helix-turn-helix" evidence="2">
    <location>
        <begin position="12"/>
        <end position="58"/>
    </location>
</feature>
<name>A0A1M4ZT36_9FIRM</name>
<dbReference type="SUPFAM" id="SSF48295">
    <property type="entry name" value="TrpR-like"/>
    <property type="match status" value="2"/>
</dbReference>
<feature type="domain" description="Insertion element IS150 protein InsJ-like helix-turn-helix" evidence="2">
    <location>
        <begin position="132"/>
        <end position="176"/>
    </location>
</feature>
<dbReference type="Pfam" id="PF13518">
    <property type="entry name" value="HTH_28"/>
    <property type="match status" value="2"/>
</dbReference>
<evidence type="ECO:0000313" key="4">
    <source>
        <dbReference type="Proteomes" id="UP000184114"/>
    </source>
</evidence>
<accession>A0A1M4ZT36</accession>
<dbReference type="PANTHER" id="PTHR33795:SF1">
    <property type="entry name" value="INSERTION ELEMENT IS150 PROTEIN INSJ"/>
    <property type="match status" value="1"/>
</dbReference>
<protein>
    <submittedName>
        <fullName evidence="3">Transposase and inactivated derivatives</fullName>
    </submittedName>
</protein>
<sequence>MGRKSRFTADEKLKYINICIRGEDSITHTAKLVGVSKSTLERWIRNYESLGIYGLNNTSKNTVYSIDVKNMAVKDYLDGKGSLSDICKKYRIRSHRQLRDWILKYNSHEELKSSGMGGIPIMTKGRKTTYEERVDIVKYCIEHQKNYAETAKHFQVSYQQAYSWVTKYEKDGVESL</sequence>
<dbReference type="Gene3D" id="1.10.10.10">
    <property type="entry name" value="Winged helix-like DNA-binding domain superfamily/Winged helix DNA-binding domain"/>
    <property type="match status" value="3"/>
</dbReference>
<comment type="similarity">
    <text evidence="1">Belongs to the IS150/IS1296 orfA family.</text>
</comment>
<feature type="non-terminal residue" evidence="3">
    <location>
        <position position="176"/>
    </location>
</feature>
<dbReference type="RefSeq" id="WP_072978087.1">
    <property type="nucleotide sequence ID" value="NZ_FQTY01000031.1"/>
</dbReference>
<dbReference type="AlphaFoldDB" id="A0A1M4ZT36"/>
<dbReference type="Proteomes" id="UP000184114">
    <property type="component" value="Unassembled WGS sequence"/>
</dbReference>
<dbReference type="GO" id="GO:0043565">
    <property type="term" value="F:sequence-specific DNA binding"/>
    <property type="evidence" value="ECO:0007669"/>
    <property type="project" value="InterPro"/>
</dbReference>